<feature type="transmembrane region" description="Helical" evidence="2">
    <location>
        <begin position="27"/>
        <end position="47"/>
    </location>
</feature>
<keyword evidence="2" id="KW-0472">Membrane</keyword>
<name>A0A4R2I186_9ACTN</name>
<dbReference type="Proteomes" id="UP000295573">
    <property type="component" value="Unassembled WGS sequence"/>
</dbReference>
<reference evidence="3 4" key="1">
    <citation type="journal article" date="2015" name="Stand. Genomic Sci.">
        <title>Genomic Encyclopedia of Bacterial and Archaeal Type Strains, Phase III: the genomes of soil and plant-associated and newly described type strains.</title>
        <authorList>
            <person name="Whitman W.B."/>
            <person name="Woyke T."/>
            <person name="Klenk H.P."/>
            <person name="Zhou Y."/>
            <person name="Lilburn T.G."/>
            <person name="Beck B.J."/>
            <person name="De Vos P."/>
            <person name="Vandamme P."/>
            <person name="Eisen J.A."/>
            <person name="Garrity G."/>
            <person name="Hugenholtz P."/>
            <person name="Kyrpides N.C."/>
        </authorList>
    </citation>
    <scope>NUCLEOTIDE SEQUENCE [LARGE SCALE GENOMIC DNA]</scope>
    <source>
        <strain evidence="3 4">VKM Ac-2541</strain>
    </source>
</reference>
<proteinExistence type="predicted"/>
<evidence type="ECO:0000313" key="3">
    <source>
        <dbReference type="EMBL" id="TCO37781.1"/>
    </source>
</evidence>
<evidence type="ECO:0000313" key="4">
    <source>
        <dbReference type="Proteomes" id="UP000295573"/>
    </source>
</evidence>
<feature type="transmembrane region" description="Helical" evidence="2">
    <location>
        <begin position="76"/>
        <end position="101"/>
    </location>
</feature>
<dbReference type="Pfam" id="PF04186">
    <property type="entry name" value="FxsA"/>
    <property type="match status" value="1"/>
</dbReference>
<evidence type="ECO:0000256" key="1">
    <source>
        <dbReference type="SAM" id="MobiDB-lite"/>
    </source>
</evidence>
<keyword evidence="2" id="KW-0812">Transmembrane</keyword>
<dbReference type="GO" id="GO:0016020">
    <property type="term" value="C:membrane"/>
    <property type="evidence" value="ECO:0007669"/>
    <property type="project" value="InterPro"/>
</dbReference>
<dbReference type="EMBL" id="SLWR01000022">
    <property type="protein sequence ID" value="TCO37781.1"/>
    <property type="molecule type" value="Genomic_DNA"/>
</dbReference>
<accession>A0A4R2I186</accession>
<dbReference type="PANTHER" id="PTHR35335:SF1">
    <property type="entry name" value="UPF0716 PROTEIN FXSA"/>
    <property type="match status" value="1"/>
</dbReference>
<feature type="region of interest" description="Disordered" evidence="1">
    <location>
        <begin position="135"/>
        <end position="176"/>
    </location>
</feature>
<dbReference type="OrthoDB" id="9792788at2"/>
<organism evidence="3 4">
    <name type="scientific">Kribbella antiqua</name>
    <dbReference type="NCBI Taxonomy" id="2512217"/>
    <lineage>
        <taxon>Bacteria</taxon>
        <taxon>Bacillati</taxon>
        <taxon>Actinomycetota</taxon>
        <taxon>Actinomycetes</taxon>
        <taxon>Propionibacteriales</taxon>
        <taxon>Kribbellaceae</taxon>
        <taxon>Kribbella</taxon>
    </lineage>
</organism>
<gene>
    <name evidence="3" type="ORF">EV646_1227</name>
</gene>
<dbReference type="InterPro" id="IPR007313">
    <property type="entry name" value="FxsA"/>
</dbReference>
<dbReference type="NCBIfam" id="NF008528">
    <property type="entry name" value="PRK11463.1-2"/>
    <property type="match status" value="1"/>
</dbReference>
<dbReference type="PANTHER" id="PTHR35335">
    <property type="entry name" value="UPF0716 PROTEIN FXSA"/>
    <property type="match status" value="1"/>
</dbReference>
<evidence type="ECO:0000256" key="2">
    <source>
        <dbReference type="SAM" id="Phobius"/>
    </source>
</evidence>
<sequence length="176" mass="18605">MPWFVALALLIVPIAEIYVIIQIGQVIGGWPTVALLIVESALGAWLIKREGRRAWNALRTALQTGKMPGRELADAGLVLVGGTLLLTPGFITDIFGFFFVLPFTRPLARRGMSAFLGRRFATQLGGANLTGFMPGGFGPASGPGSTGFTPGGPGPRSSSDDVIQGEVIDPDRPQDK</sequence>
<dbReference type="RefSeq" id="WP_132157672.1">
    <property type="nucleotide sequence ID" value="NZ_SLWR01000022.1"/>
</dbReference>
<comment type="caution">
    <text evidence="3">The sequence shown here is derived from an EMBL/GenBank/DDBJ whole genome shotgun (WGS) entry which is preliminary data.</text>
</comment>
<feature type="compositionally biased region" description="Gly residues" evidence="1">
    <location>
        <begin position="135"/>
        <end position="151"/>
    </location>
</feature>
<protein>
    <submittedName>
        <fullName evidence="3">UPF0716 protein FxsA</fullName>
    </submittedName>
</protein>
<keyword evidence="4" id="KW-1185">Reference proteome</keyword>
<keyword evidence="2" id="KW-1133">Transmembrane helix</keyword>
<dbReference type="AlphaFoldDB" id="A0A4R2I186"/>